<gene>
    <name evidence="3" type="ORF">GIB67_000081</name>
</gene>
<keyword evidence="1" id="KW-0175">Coiled coil</keyword>
<dbReference type="Proteomes" id="UP000541444">
    <property type="component" value="Unassembled WGS sequence"/>
</dbReference>
<evidence type="ECO:0000313" key="4">
    <source>
        <dbReference type="Proteomes" id="UP000541444"/>
    </source>
</evidence>
<keyword evidence="4" id="KW-1185">Reference proteome</keyword>
<reference evidence="3 4" key="1">
    <citation type="journal article" date="2020" name="IScience">
        <title>Genome Sequencing of the Endangered Kingdonia uniflora (Circaeasteraceae, Ranunculales) Reveals Potential Mechanisms of Evolutionary Specialization.</title>
        <authorList>
            <person name="Sun Y."/>
            <person name="Deng T."/>
            <person name="Zhang A."/>
            <person name="Moore M.J."/>
            <person name="Landis J.B."/>
            <person name="Lin N."/>
            <person name="Zhang H."/>
            <person name="Zhang X."/>
            <person name="Huang J."/>
            <person name="Zhang X."/>
            <person name="Sun H."/>
            <person name="Wang H."/>
        </authorList>
    </citation>
    <scope>NUCLEOTIDE SEQUENCE [LARGE SCALE GENOMIC DNA]</scope>
    <source>
        <strain evidence="3">TB1705</strain>
        <tissue evidence="3">Leaf</tissue>
    </source>
</reference>
<feature type="region of interest" description="Disordered" evidence="2">
    <location>
        <begin position="1"/>
        <end position="40"/>
    </location>
</feature>
<feature type="region of interest" description="Disordered" evidence="2">
    <location>
        <begin position="461"/>
        <end position="506"/>
    </location>
</feature>
<evidence type="ECO:0000256" key="1">
    <source>
        <dbReference type="SAM" id="Coils"/>
    </source>
</evidence>
<organism evidence="3 4">
    <name type="scientific">Kingdonia uniflora</name>
    <dbReference type="NCBI Taxonomy" id="39325"/>
    <lineage>
        <taxon>Eukaryota</taxon>
        <taxon>Viridiplantae</taxon>
        <taxon>Streptophyta</taxon>
        <taxon>Embryophyta</taxon>
        <taxon>Tracheophyta</taxon>
        <taxon>Spermatophyta</taxon>
        <taxon>Magnoliopsida</taxon>
        <taxon>Ranunculales</taxon>
        <taxon>Circaeasteraceae</taxon>
        <taxon>Kingdonia</taxon>
    </lineage>
</organism>
<evidence type="ECO:0000313" key="3">
    <source>
        <dbReference type="EMBL" id="KAF6163936.1"/>
    </source>
</evidence>
<feature type="compositionally biased region" description="Basic and acidic residues" evidence="2">
    <location>
        <begin position="496"/>
        <end position="505"/>
    </location>
</feature>
<name>A0A7J7N9W8_9MAGN</name>
<proteinExistence type="predicted"/>
<comment type="caution">
    <text evidence="3">The sequence shown here is derived from an EMBL/GenBank/DDBJ whole genome shotgun (WGS) entry which is preliminary data.</text>
</comment>
<feature type="coiled-coil region" evidence="1">
    <location>
        <begin position="517"/>
        <end position="544"/>
    </location>
</feature>
<protein>
    <submittedName>
        <fullName evidence="3">Uncharacterized protein</fullName>
    </submittedName>
</protein>
<evidence type="ECO:0000256" key="2">
    <source>
        <dbReference type="SAM" id="MobiDB-lite"/>
    </source>
</evidence>
<sequence>MMEKRYRRDNRTRYSKDHHEGKQKDAHVKRDNANTCPNEPSFQKLRVNINSFLSPTHKPYSFAGREESISRERKSSNFNRSPPFYCGLPGKTGTLLFDVKVVTGNDDCSSSSTEVVEDGFLCYLNQVAYGLNIPLTFFQKGVMNALKSCPGQLNCNVFEMMKTEPNPKGTADTSSLLDIVSREGIELTKVLGALGIRREKRLNSIVEKVQRAHQNQAMATSGSAYDDILKIPACLSVAWKSAAEVLKVADADCASYEAEKSSLADQLKERTALCEQLQKGKDVDLTLTGKYCEIIIPGDNASLVAEQSLAPPVADDTTKEVEVVRLRGKVCEMEKALCRASDSINHIQQGQKAMRILFFNIKKEDKRVHAQLENGLRHARDELELCKDHNTCLEMEKVEYNKLLQSSDKRVTLLEACLLDTQKLFQMSQSRLKKYLTPKRGKRASKIDHEQNDKVENMWFAKGNEGGGASTTKPRAEESKEEEVEDLLPHTRHKTRPQEENDHLYHQSVVTNNTDLLKKQDAEIHHMRERLKKLNWDLREARDS</sequence>
<feature type="compositionally biased region" description="Basic and acidic residues" evidence="2">
    <location>
        <begin position="1"/>
        <end position="32"/>
    </location>
</feature>
<dbReference type="AlphaFoldDB" id="A0A7J7N9W8"/>
<dbReference type="EMBL" id="JACGCM010000956">
    <property type="protein sequence ID" value="KAF6163936.1"/>
    <property type="molecule type" value="Genomic_DNA"/>
</dbReference>
<accession>A0A7J7N9W8</accession>